<name>A0A2A6BY60_PRIPA</name>
<dbReference type="AlphaFoldDB" id="A0A2A6BY60"/>
<accession>A0A8R1U8A3</accession>
<keyword evidence="2" id="KW-1185">Reference proteome</keyword>
<protein>
    <submittedName>
        <fullName evidence="1">Uncharacterized protein</fullName>
    </submittedName>
</protein>
<reference evidence="1" key="2">
    <citation type="submission" date="2022-06" db="UniProtKB">
        <authorList>
            <consortium name="EnsemblMetazoa"/>
        </authorList>
    </citation>
    <scope>IDENTIFICATION</scope>
    <source>
        <strain evidence="1">PS312</strain>
    </source>
</reference>
<dbReference type="Proteomes" id="UP000005239">
    <property type="component" value="Unassembled WGS sequence"/>
</dbReference>
<gene>
    <name evidence="1" type="primary">WBGene00100046</name>
</gene>
<evidence type="ECO:0000313" key="2">
    <source>
        <dbReference type="Proteomes" id="UP000005239"/>
    </source>
</evidence>
<dbReference type="EnsemblMetazoa" id="PPA10492.1">
    <property type="protein sequence ID" value="PPA10492.1"/>
    <property type="gene ID" value="WBGene00100046"/>
</dbReference>
<organism evidence="1 2">
    <name type="scientific">Pristionchus pacificus</name>
    <name type="common">Parasitic nematode worm</name>
    <dbReference type="NCBI Taxonomy" id="54126"/>
    <lineage>
        <taxon>Eukaryota</taxon>
        <taxon>Metazoa</taxon>
        <taxon>Ecdysozoa</taxon>
        <taxon>Nematoda</taxon>
        <taxon>Chromadorea</taxon>
        <taxon>Rhabditida</taxon>
        <taxon>Rhabditina</taxon>
        <taxon>Diplogasteromorpha</taxon>
        <taxon>Diplogasteroidea</taxon>
        <taxon>Neodiplogasteridae</taxon>
        <taxon>Pristionchus</taxon>
    </lineage>
</organism>
<accession>A0A2A6BY60</accession>
<reference evidence="2" key="1">
    <citation type="journal article" date="2008" name="Nat. Genet.">
        <title>The Pristionchus pacificus genome provides a unique perspective on nematode lifestyle and parasitism.</title>
        <authorList>
            <person name="Dieterich C."/>
            <person name="Clifton S.W."/>
            <person name="Schuster L.N."/>
            <person name="Chinwalla A."/>
            <person name="Delehaunty K."/>
            <person name="Dinkelacker I."/>
            <person name="Fulton L."/>
            <person name="Fulton R."/>
            <person name="Godfrey J."/>
            <person name="Minx P."/>
            <person name="Mitreva M."/>
            <person name="Roeseler W."/>
            <person name="Tian H."/>
            <person name="Witte H."/>
            <person name="Yang S.P."/>
            <person name="Wilson R.K."/>
            <person name="Sommer R.J."/>
        </authorList>
    </citation>
    <scope>NUCLEOTIDE SEQUENCE [LARGE SCALE GENOMIC DNA]</scope>
    <source>
        <strain evidence="2">PS312</strain>
    </source>
</reference>
<evidence type="ECO:0000313" key="1">
    <source>
        <dbReference type="EnsemblMetazoa" id="PPA10492.1"/>
    </source>
</evidence>
<proteinExistence type="predicted"/>
<sequence>MAYGIGLVFFFFFSFDDNYEKWEVPGAMVLTMVFTGFIVQASALLVIIGHIQRNSRYVYLGCVFPFVECARTSFIVLKSVYEIIFEDRGKVMSEEWWMNTVNSLFFLAVLAWFFSICVVVHIKTAFVIEHNEDQVDEE</sequence>